<dbReference type="InterPro" id="IPR046713">
    <property type="entry name" value="DUF6786"/>
</dbReference>
<evidence type="ECO:0000313" key="1">
    <source>
        <dbReference type="EMBL" id="RYU96938.1"/>
    </source>
</evidence>
<proteinExistence type="predicted"/>
<dbReference type="Pfam" id="PF20583">
    <property type="entry name" value="DUF6786"/>
    <property type="match status" value="1"/>
</dbReference>
<comment type="caution">
    <text evidence="1">The sequence shown here is derived from an EMBL/GenBank/DDBJ whole genome shotgun (WGS) entry which is preliminary data.</text>
</comment>
<reference evidence="1 2" key="1">
    <citation type="submission" date="2019-02" db="EMBL/GenBank/DDBJ databases">
        <title>Bacterial novel species Emticicia sp. 17J42-9 isolated from soil.</title>
        <authorList>
            <person name="Jung H.-Y."/>
        </authorList>
    </citation>
    <scope>NUCLEOTIDE SEQUENCE [LARGE SCALE GENOMIC DNA]</scope>
    <source>
        <strain evidence="1 2">17J42-9</strain>
    </source>
</reference>
<protein>
    <submittedName>
        <fullName evidence="1">Uncharacterized protein</fullName>
    </submittedName>
</protein>
<accession>A0A4Q5M3N4</accession>
<gene>
    <name evidence="1" type="ORF">EWM59_04920</name>
</gene>
<dbReference type="AlphaFoldDB" id="A0A4Q5M3N4"/>
<evidence type="ECO:0000313" key="2">
    <source>
        <dbReference type="Proteomes" id="UP000293162"/>
    </source>
</evidence>
<keyword evidence="2" id="KW-1185">Reference proteome</keyword>
<dbReference type="OrthoDB" id="1113889at2"/>
<dbReference type="Proteomes" id="UP000293162">
    <property type="component" value="Unassembled WGS sequence"/>
</dbReference>
<sequence length="373" mass="41944">MKSEETFGYDYDFLKKYKEVVLLEQDSMKVAIVGDYQARVMTSSAKGMNGFSYGWINHEFIASGKFTPHMNAFGGEERFWFGPEGGQFSVFFKKGSTFDFANWQTPAEIDTVSYDLVEKQADKALFSKDMELENYSGTKFKVNLNREISLLNNADAEKLLGVSLKDINWVGYQTKNVLKNTGAEDWDKSKGVLSIWLLGMMKASPQNTIIIPYQSGKADQINDSYFGKIAAERLVKKDDILFFKADAQSRGKIGIPPQALKPVAGSYDVENKILTIVQFDYNGETDYVNSMWEIQKNPYKGDAINAYNDGKNDSGSQMGQFYELETSSPAIALKRNESLTHTQRTFHFEGTENALDAISKKILGVNLSEVPKL</sequence>
<dbReference type="EMBL" id="SEWF01000005">
    <property type="protein sequence ID" value="RYU96938.1"/>
    <property type="molecule type" value="Genomic_DNA"/>
</dbReference>
<organism evidence="1 2">
    <name type="scientific">Emticicia agri</name>
    <dbReference type="NCBI Taxonomy" id="2492393"/>
    <lineage>
        <taxon>Bacteria</taxon>
        <taxon>Pseudomonadati</taxon>
        <taxon>Bacteroidota</taxon>
        <taxon>Cytophagia</taxon>
        <taxon>Cytophagales</taxon>
        <taxon>Leadbetterellaceae</taxon>
        <taxon>Emticicia</taxon>
    </lineage>
</organism>
<name>A0A4Q5M3N4_9BACT</name>